<dbReference type="FunCoup" id="A0A7X0JR67">
    <property type="interactions" value="12"/>
</dbReference>
<protein>
    <recommendedName>
        <fullName evidence="7">Xaa-Pro dipeptidase</fullName>
        <shortName evidence="7">X-Pro dipeptidase</shortName>
        <ecNumber evidence="7">3.4.13.9</ecNumber>
    </recommendedName>
    <alternativeName>
        <fullName evidence="7">Imidodipeptidase</fullName>
    </alternativeName>
    <alternativeName>
        <fullName evidence="7">Proline dipeptidase</fullName>
        <shortName evidence="7">Prolidase</shortName>
    </alternativeName>
</protein>
<dbReference type="InterPro" id="IPR000994">
    <property type="entry name" value="Pept_M24"/>
</dbReference>
<keyword evidence="2 7" id="KW-0479">Metal-binding</keyword>
<keyword evidence="4 7" id="KW-0224">Dipeptidase</keyword>
<feature type="domain" description="Xaa-Pro dipeptidase N-terminal" evidence="9">
    <location>
        <begin position="7"/>
        <end position="155"/>
    </location>
</feature>
<dbReference type="Proteomes" id="UP000528457">
    <property type="component" value="Unassembled WGS sequence"/>
</dbReference>
<feature type="binding site" evidence="7">
    <location>
        <position position="244"/>
    </location>
    <ligand>
        <name>Mn(2+)</name>
        <dbReference type="ChEBI" id="CHEBI:29035"/>
        <label>2</label>
    </ligand>
</feature>
<feature type="binding site" evidence="7">
    <location>
        <position position="423"/>
    </location>
    <ligand>
        <name>Mn(2+)</name>
        <dbReference type="ChEBI" id="CHEBI:29035"/>
        <label>2</label>
    </ligand>
</feature>
<dbReference type="Pfam" id="PF21216">
    <property type="entry name" value="PepQ_N"/>
    <property type="match status" value="1"/>
</dbReference>
<evidence type="ECO:0000256" key="3">
    <source>
        <dbReference type="ARBA" id="ARBA00022801"/>
    </source>
</evidence>
<evidence type="ECO:0000259" key="8">
    <source>
        <dbReference type="Pfam" id="PF00557"/>
    </source>
</evidence>
<proteinExistence type="inferred from homology"/>
<accession>A0A7X0JR67</accession>
<evidence type="ECO:0000313" key="10">
    <source>
        <dbReference type="EMBL" id="MBB6519876.1"/>
    </source>
</evidence>
<dbReference type="EC" id="3.4.13.9" evidence="7"/>
<feature type="binding site" evidence="7">
    <location>
        <position position="423"/>
    </location>
    <ligand>
        <name>Mn(2+)</name>
        <dbReference type="ChEBI" id="CHEBI:29035"/>
        <label>1</label>
    </ligand>
</feature>
<dbReference type="InterPro" id="IPR022846">
    <property type="entry name" value="X_Pro_dipept"/>
</dbReference>
<dbReference type="InParanoid" id="A0A7X0JR67"/>
<dbReference type="PANTHER" id="PTHR43226:SF8">
    <property type="entry name" value="XAA-PRO DIPEPTIDASE"/>
    <property type="match status" value="1"/>
</dbReference>
<dbReference type="GO" id="GO:0008235">
    <property type="term" value="F:metalloexopeptidase activity"/>
    <property type="evidence" value="ECO:0007669"/>
    <property type="project" value="UniProtKB-UniRule"/>
</dbReference>
<dbReference type="Gene3D" id="3.40.350.10">
    <property type="entry name" value="Creatinase/prolidase N-terminal domain"/>
    <property type="match status" value="1"/>
</dbReference>
<dbReference type="GO" id="GO:0006508">
    <property type="term" value="P:proteolysis"/>
    <property type="evidence" value="ECO:0007669"/>
    <property type="project" value="UniProtKB-KW"/>
</dbReference>
<evidence type="ECO:0000256" key="4">
    <source>
        <dbReference type="ARBA" id="ARBA00022997"/>
    </source>
</evidence>
<dbReference type="GO" id="GO:0102009">
    <property type="term" value="F:proline dipeptidase activity"/>
    <property type="evidence" value="ECO:0007669"/>
    <property type="project" value="UniProtKB-EC"/>
</dbReference>
<name>A0A7X0JR67_9GAMM</name>
<gene>
    <name evidence="7" type="primary">pepQ</name>
    <name evidence="10" type="ORF">HNR48_000154</name>
</gene>
<sequence length="442" mass="49709">MNFEISYGSHLAKKLERTQAYLQRSGQQALLISSGVQEPIFQDDYYHSFVVNPFFKEWLPLLNVPNCYLLIRPSGRPSLFFHKPVDIWHKVSALPEDFWTMHFDILEYAEPQQLKTLLTALGGPTLFIGLAGAIPDLPGVEWLHNDSAVLNHLKYYRARKSEYERQSIELANQQAAKCHTAAKEAFMAGASEFEINKAYIGALNLRENDLPYGNIIALNENAAILHYTHLQLEELQSSRSFLIDAGFSVNGYAADISRTYCREQSEAGACFQSLIDELDKAQLALIDELEPGMHYLDAHKNMHRRVGDILHTAGILKIDGAAALAEGITSKFLPHGLGHLLGVQVHDLGGWQQNEVGDISEPPAEHPYLRLNRELEEDMVITVEPGIYFIEPLLAELQSSSQSVCVNWELLDRLRPFGGIRIEDNVAISAKGNQNYTRKFLP</sequence>
<evidence type="ECO:0000256" key="1">
    <source>
        <dbReference type="ARBA" id="ARBA00022670"/>
    </source>
</evidence>
<keyword evidence="3 7" id="KW-0378">Hydrolase</keyword>
<comment type="catalytic activity">
    <reaction evidence="7">
        <text>Xaa-L-Pro dipeptide + H2O = an L-alpha-amino acid + L-proline</text>
        <dbReference type="Rhea" id="RHEA:76407"/>
        <dbReference type="ChEBI" id="CHEBI:15377"/>
        <dbReference type="ChEBI" id="CHEBI:59869"/>
        <dbReference type="ChEBI" id="CHEBI:60039"/>
        <dbReference type="ChEBI" id="CHEBI:195196"/>
        <dbReference type="EC" id="3.4.13.9"/>
    </reaction>
</comment>
<dbReference type="GO" id="GO:0004177">
    <property type="term" value="F:aminopeptidase activity"/>
    <property type="evidence" value="ECO:0007669"/>
    <property type="project" value="TreeGrafter"/>
</dbReference>
<feature type="binding site" evidence="7">
    <location>
        <position position="255"/>
    </location>
    <ligand>
        <name>Mn(2+)</name>
        <dbReference type="ChEBI" id="CHEBI:29035"/>
        <label>2</label>
    </ligand>
</feature>
<evidence type="ECO:0000256" key="5">
    <source>
        <dbReference type="ARBA" id="ARBA00023049"/>
    </source>
</evidence>
<dbReference type="GO" id="GO:0005829">
    <property type="term" value="C:cytosol"/>
    <property type="evidence" value="ECO:0007669"/>
    <property type="project" value="TreeGrafter"/>
</dbReference>
<dbReference type="InterPro" id="IPR036005">
    <property type="entry name" value="Creatinase/aminopeptidase-like"/>
</dbReference>
<keyword evidence="11" id="KW-1185">Reference proteome</keyword>
<evidence type="ECO:0000256" key="2">
    <source>
        <dbReference type="ARBA" id="ARBA00022723"/>
    </source>
</evidence>
<comment type="caution">
    <text evidence="10">The sequence shown here is derived from an EMBL/GenBank/DDBJ whole genome shotgun (WGS) entry which is preliminary data.</text>
</comment>
<dbReference type="InterPro" id="IPR048819">
    <property type="entry name" value="PepQ_N"/>
</dbReference>
<evidence type="ECO:0000256" key="7">
    <source>
        <dbReference type="HAMAP-Rule" id="MF_01279"/>
    </source>
</evidence>
<dbReference type="SUPFAM" id="SSF55920">
    <property type="entry name" value="Creatinase/aminopeptidase"/>
    <property type="match status" value="1"/>
</dbReference>
<dbReference type="GO" id="GO:0016795">
    <property type="term" value="F:phosphoric triester hydrolase activity"/>
    <property type="evidence" value="ECO:0007669"/>
    <property type="project" value="InterPro"/>
</dbReference>
<comment type="similarity">
    <text evidence="7">Belongs to the peptidase M24B family. Bacterial-type prolidase subfamily.</text>
</comment>
<dbReference type="EMBL" id="JACHHT010000001">
    <property type="protein sequence ID" value="MBB6519876.1"/>
    <property type="molecule type" value="Genomic_DNA"/>
</dbReference>
<dbReference type="PROSITE" id="PS00491">
    <property type="entry name" value="PROLINE_PEPTIDASE"/>
    <property type="match status" value="1"/>
</dbReference>
<dbReference type="InterPro" id="IPR029149">
    <property type="entry name" value="Creatin/AminoP/Spt16_N"/>
</dbReference>
<dbReference type="InterPro" id="IPR052433">
    <property type="entry name" value="X-Pro_dipept-like"/>
</dbReference>
<keyword evidence="1 7" id="KW-0645">Protease</keyword>
<dbReference type="Gene3D" id="3.90.230.10">
    <property type="entry name" value="Creatinase/methionine aminopeptidase superfamily"/>
    <property type="match status" value="1"/>
</dbReference>
<evidence type="ECO:0000259" key="9">
    <source>
        <dbReference type="Pfam" id="PF21216"/>
    </source>
</evidence>
<dbReference type="RefSeq" id="WP_166852858.1">
    <property type="nucleotide sequence ID" value="NZ_JAAONY010000001.1"/>
</dbReference>
<dbReference type="PANTHER" id="PTHR43226">
    <property type="entry name" value="XAA-PRO AMINOPEPTIDASE 3"/>
    <property type="match status" value="1"/>
</dbReference>
<feature type="domain" description="Peptidase M24" evidence="8">
    <location>
        <begin position="168"/>
        <end position="429"/>
    </location>
</feature>
<dbReference type="InterPro" id="IPR001131">
    <property type="entry name" value="Peptidase_M24B_aminopep-P_CS"/>
</dbReference>
<evidence type="ECO:0000313" key="11">
    <source>
        <dbReference type="Proteomes" id="UP000528457"/>
    </source>
</evidence>
<feature type="binding site" evidence="7">
    <location>
        <position position="255"/>
    </location>
    <ligand>
        <name>Mn(2+)</name>
        <dbReference type="ChEBI" id="CHEBI:29035"/>
        <label>1</label>
    </ligand>
</feature>
<feature type="binding site" evidence="7">
    <location>
        <position position="339"/>
    </location>
    <ligand>
        <name>Mn(2+)</name>
        <dbReference type="ChEBI" id="CHEBI:29035"/>
        <label>1</label>
    </ligand>
</feature>
<dbReference type="NCBIfam" id="NF010133">
    <property type="entry name" value="PRK13607.1"/>
    <property type="match status" value="1"/>
</dbReference>
<keyword evidence="5 7" id="KW-0482">Metalloprotease</keyword>
<keyword evidence="6 7" id="KW-0464">Manganese</keyword>
<dbReference type="Pfam" id="PF00557">
    <property type="entry name" value="Peptidase_M24"/>
    <property type="match status" value="1"/>
</dbReference>
<comment type="function">
    <text evidence="7">Splits dipeptides with a prolyl residue in the C-terminal position.</text>
</comment>
<organism evidence="10 11">
    <name type="scientific">Pseudoteredinibacter isoporae</name>
    <dbReference type="NCBI Taxonomy" id="570281"/>
    <lineage>
        <taxon>Bacteria</taxon>
        <taxon>Pseudomonadati</taxon>
        <taxon>Pseudomonadota</taxon>
        <taxon>Gammaproteobacteria</taxon>
        <taxon>Cellvibrionales</taxon>
        <taxon>Cellvibrionaceae</taxon>
        <taxon>Pseudoteredinibacter</taxon>
    </lineage>
</organism>
<reference evidence="10 11" key="1">
    <citation type="submission" date="2020-08" db="EMBL/GenBank/DDBJ databases">
        <title>Genomic Encyclopedia of Type Strains, Phase IV (KMG-IV): sequencing the most valuable type-strain genomes for metagenomic binning, comparative biology and taxonomic classification.</title>
        <authorList>
            <person name="Goeker M."/>
        </authorList>
    </citation>
    <scope>NUCLEOTIDE SEQUENCE [LARGE SCALE GENOMIC DNA]</scope>
    <source>
        <strain evidence="10 11">DSM 22368</strain>
    </source>
</reference>
<dbReference type="AlphaFoldDB" id="A0A7X0JR67"/>
<dbReference type="GO" id="GO:0046872">
    <property type="term" value="F:metal ion binding"/>
    <property type="evidence" value="ECO:0007669"/>
    <property type="project" value="UniProtKB-KW"/>
</dbReference>
<evidence type="ECO:0000256" key="6">
    <source>
        <dbReference type="ARBA" id="ARBA00023211"/>
    </source>
</evidence>
<feature type="binding site" evidence="7">
    <location>
        <position position="384"/>
    </location>
    <ligand>
        <name>Mn(2+)</name>
        <dbReference type="ChEBI" id="CHEBI:29035"/>
        <label>1</label>
    </ligand>
</feature>
<comment type="cofactor">
    <cofactor evidence="7">
        <name>Mn(2+)</name>
        <dbReference type="ChEBI" id="CHEBI:29035"/>
    </cofactor>
    <text evidence="7">Binds 2 manganese ions per subunit.</text>
</comment>
<dbReference type="HAMAP" id="MF_01279">
    <property type="entry name" value="X_Pro_dipeptid"/>
    <property type="match status" value="1"/>
</dbReference>